<dbReference type="GO" id="GO:0051082">
    <property type="term" value="F:unfolded protein binding"/>
    <property type="evidence" value="ECO:0007669"/>
    <property type="project" value="TreeGrafter"/>
</dbReference>
<dbReference type="CDD" id="cd00446">
    <property type="entry name" value="GrpE"/>
    <property type="match status" value="1"/>
</dbReference>
<evidence type="ECO:0000256" key="6">
    <source>
        <dbReference type="ARBA" id="ARBA00023186"/>
    </source>
</evidence>
<keyword evidence="16" id="KW-1185">Reference proteome</keyword>
<dbReference type="Gene3D" id="3.90.20.20">
    <property type="match status" value="1"/>
</dbReference>
<dbReference type="STRING" id="767817.Desgi_1327"/>
<dbReference type="GO" id="GO:0006457">
    <property type="term" value="P:protein folding"/>
    <property type="evidence" value="ECO:0007669"/>
    <property type="project" value="InterPro"/>
</dbReference>
<dbReference type="HAMAP" id="MF_01151">
    <property type="entry name" value="GrpE"/>
    <property type="match status" value="1"/>
</dbReference>
<evidence type="ECO:0000256" key="2">
    <source>
        <dbReference type="ARBA" id="ARBA00009054"/>
    </source>
</evidence>
<dbReference type="PRINTS" id="PR00773">
    <property type="entry name" value="GRPEPROTEIN"/>
</dbReference>
<feature type="compositionally biased region" description="Basic and acidic residues" evidence="14">
    <location>
        <begin position="1"/>
        <end position="16"/>
    </location>
</feature>
<keyword evidence="13" id="KW-0175">Coiled coil</keyword>
<dbReference type="GO" id="GO:0042803">
    <property type="term" value="F:protein homodimerization activity"/>
    <property type="evidence" value="ECO:0007669"/>
    <property type="project" value="InterPro"/>
</dbReference>
<dbReference type="EMBL" id="CP003273">
    <property type="protein sequence ID" value="AGL00834.1"/>
    <property type="molecule type" value="Genomic_DNA"/>
</dbReference>
<evidence type="ECO:0000256" key="9">
    <source>
        <dbReference type="ARBA" id="ARBA00076414"/>
    </source>
</evidence>
<reference evidence="15 16" key="1">
    <citation type="submission" date="2012-01" db="EMBL/GenBank/DDBJ databases">
        <title>Complete sequence of Desulfotomaculum gibsoniae DSM 7213.</title>
        <authorList>
            <consortium name="US DOE Joint Genome Institute"/>
            <person name="Lucas S."/>
            <person name="Han J."/>
            <person name="Lapidus A."/>
            <person name="Cheng J.-F."/>
            <person name="Goodwin L."/>
            <person name="Pitluck S."/>
            <person name="Peters L."/>
            <person name="Ovchinnikova G."/>
            <person name="Teshima H."/>
            <person name="Detter J.C."/>
            <person name="Han C."/>
            <person name="Tapia R."/>
            <person name="Land M."/>
            <person name="Hauser L."/>
            <person name="Kyrpides N."/>
            <person name="Ivanova N."/>
            <person name="Pagani I."/>
            <person name="Parshina S."/>
            <person name="Plugge C."/>
            <person name="Muyzer G."/>
            <person name="Kuever J."/>
            <person name="Ivanova A."/>
            <person name="Nazina T."/>
            <person name="Klenk H.-P."/>
            <person name="Brambilla E."/>
            <person name="Spring S."/>
            <person name="Stams A.F."/>
            <person name="Woyke T."/>
        </authorList>
    </citation>
    <scope>NUCLEOTIDE SEQUENCE [LARGE SCALE GENOMIC DNA]</scope>
    <source>
        <strain evidence="15 16">DSM 7213</strain>
    </source>
</reference>
<evidence type="ECO:0000256" key="10">
    <source>
        <dbReference type="HAMAP-Rule" id="MF_01151"/>
    </source>
</evidence>
<dbReference type="NCBIfam" id="NF010738">
    <property type="entry name" value="PRK14140.1"/>
    <property type="match status" value="1"/>
</dbReference>
<evidence type="ECO:0000256" key="4">
    <source>
        <dbReference type="ARBA" id="ARBA00022490"/>
    </source>
</evidence>
<evidence type="ECO:0000256" key="1">
    <source>
        <dbReference type="ARBA" id="ARBA00004496"/>
    </source>
</evidence>
<dbReference type="KEGG" id="dgi:Desgi_1327"/>
<dbReference type="InterPro" id="IPR000740">
    <property type="entry name" value="GrpE"/>
</dbReference>
<dbReference type="GO" id="GO:0005737">
    <property type="term" value="C:cytoplasm"/>
    <property type="evidence" value="ECO:0007669"/>
    <property type="project" value="UniProtKB-SubCell"/>
</dbReference>
<evidence type="ECO:0000256" key="7">
    <source>
        <dbReference type="ARBA" id="ARBA00053401"/>
    </source>
</evidence>
<dbReference type="PANTHER" id="PTHR21237">
    <property type="entry name" value="GRPE PROTEIN"/>
    <property type="match status" value="1"/>
</dbReference>
<comment type="subcellular location">
    <subcellularLocation>
        <location evidence="1 10">Cytoplasm</location>
    </subcellularLocation>
</comment>
<dbReference type="PANTHER" id="PTHR21237:SF23">
    <property type="entry name" value="GRPE PROTEIN HOMOLOG, MITOCHONDRIAL"/>
    <property type="match status" value="1"/>
</dbReference>
<sequence>MDKLHRTAADSEEGRNVDAANAVPGEHLPNEDLKRADHQAGNDVGGVTGTRTAQEGGATGHSPGEPVDEFADQPVDLEQLQRELADQKTKAEEYLNRLVRLQADFDNYRKRTVKEKEEFFKYAAASLCEALLPVLDNFQLALAAKDQNPAQVAEGVDMIFRQLQDVLQKEGLTPVAAVGEQFDPTRHEAVMQEVTDEYAENTVTAELRRGYYLKDKLLRPAMVKVAKPEG</sequence>
<evidence type="ECO:0000256" key="14">
    <source>
        <dbReference type="SAM" id="MobiDB-lite"/>
    </source>
</evidence>
<name>R4KE18_9FIRM</name>
<dbReference type="PROSITE" id="PS01071">
    <property type="entry name" value="GRPE"/>
    <property type="match status" value="1"/>
</dbReference>
<dbReference type="Proteomes" id="UP000013520">
    <property type="component" value="Chromosome"/>
</dbReference>
<dbReference type="AlphaFoldDB" id="R4KE18"/>
<dbReference type="RefSeq" id="WP_006522621.1">
    <property type="nucleotide sequence ID" value="NC_021184.1"/>
</dbReference>
<gene>
    <name evidence="10" type="primary">grpE</name>
    <name evidence="15" type="ORF">Desgi_1327</name>
</gene>
<keyword evidence="5 10" id="KW-0346">Stress response</keyword>
<dbReference type="InterPro" id="IPR009012">
    <property type="entry name" value="GrpE_head"/>
</dbReference>
<evidence type="ECO:0000256" key="3">
    <source>
        <dbReference type="ARBA" id="ARBA00011738"/>
    </source>
</evidence>
<protein>
    <recommendedName>
        <fullName evidence="8 10">Protein GrpE</fullName>
    </recommendedName>
    <alternativeName>
        <fullName evidence="9 10">HSP-70 cofactor</fullName>
    </alternativeName>
</protein>
<comment type="similarity">
    <text evidence="2 10 12">Belongs to the GrpE family.</text>
</comment>
<dbReference type="Gene3D" id="2.30.22.10">
    <property type="entry name" value="Head domain of nucleotide exchange factor GrpE"/>
    <property type="match status" value="1"/>
</dbReference>
<evidence type="ECO:0000256" key="13">
    <source>
        <dbReference type="SAM" id="Coils"/>
    </source>
</evidence>
<dbReference type="InterPro" id="IPR013805">
    <property type="entry name" value="GrpE_CC"/>
</dbReference>
<evidence type="ECO:0000256" key="8">
    <source>
        <dbReference type="ARBA" id="ARBA00072274"/>
    </source>
</evidence>
<dbReference type="OrthoDB" id="9812586at2"/>
<dbReference type="eggNOG" id="COG0576">
    <property type="taxonomic scope" value="Bacteria"/>
</dbReference>
<organism evidence="15 16">
    <name type="scientific">Desulfoscipio gibsoniae DSM 7213</name>
    <dbReference type="NCBI Taxonomy" id="767817"/>
    <lineage>
        <taxon>Bacteria</taxon>
        <taxon>Bacillati</taxon>
        <taxon>Bacillota</taxon>
        <taxon>Clostridia</taxon>
        <taxon>Eubacteriales</taxon>
        <taxon>Desulfallaceae</taxon>
        <taxon>Desulfoscipio</taxon>
    </lineage>
</organism>
<comment type="subunit">
    <text evidence="3 10">Homodimer.</text>
</comment>
<evidence type="ECO:0000313" key="15">
    <source>
        <dbReference type="EMBL" id="AGL00834.1"/>
    </source>
</evidence>
<keyword evidence="6 10" id="KW-0143">Chaperone</keyword>
<feature type="region of interest" description="Disordered" evidence="14">
    <location>
        <begin position="1"/>
        <end position="70"/>
    </location>
</feature>
<feature type="compositionally biased region" description="Basic and acidic residues" evidence="14">
    <location>
        <begin position="28"/>
        <end position="40"/>
    </location>
</feature>
<dbReference type="GO" id="GO:0000774">
    <property type="term" value="F:adenyl-nucleotide exchange factor activity"/>
    <property type="evidence" value="ECO:0007669"/>
    <property type="project" value="InterPro"/>
</dbReference>
<dbReference type="SUPFAM" id="SSF58014">
    <property type="entry name" value="Coiled-coil domain of nucleotide exchange factor GrpE"/>
    <property type="match status" value="1"/>
</dbReference>
<evidence type="ECO:0000256" key="12">
    <source>
        <dbReference type="RuleBase" id="RU004478"/>
    </source>
</evidence>
<feature type="coiled-coil region" evidence="13">
    <location>
        <begin position="77"/>
        <end position="111"/>
    </location>
</feature>
<dbReference type="HOGENOM" id="CLU_057217_5_1_9"/>
<dbReference type="SUPFAM" id="SSF51064">
    <property type="entry name" value="Head domain of nucleotide exchange factor GrpE"/>
    <property type="match status" value="1"/>
</dbReference>
<proteinExistence type="inferred from homology"/>
<comment type="function">
    <text evidence="7 10 11">Participates actively in the response to hyperosmotic and heat shock by preventing the aggregation of stress-denatured proteins, in association with DnaK and GrpE. It is the nucleotide exchange factor for DnaK and may function as a thermosensor. Unfolded proteins bind initially to DnaJ; upon interaction with the DnaJ-bound protein, DnaK hydrolyzes its bound ATP, resulting in the formation of a stable complex. GrpE releases ADP from DnaK; ATP binding to DnaK triggers the release of the substrate protein, thus completing the reaction cycle. Several rounds of ATP-dependent interactions between DnaJ, DnaK and GrpE are required for fully efficient folding.</text>
</comment>
<keyword evidence="4 10" id="KW-0963">Cytoplasm</keyword>
<dbReference type="GO" id="GO:0051087">
    <property type="term" value="F:protein-folding chaperone binding"/>
    <property type="evidence" value="ECO:0007669"/>
    <property type="project" value="InterPro"/>
</dbReference>
<evidence type="ECO:0000256" key="11">
    <source>
        <dbReference type="RuleBase" id="RU000639"/>
    </source>
</evidence>
<dbReference type="FunFam" id="2.30.22.10:FF:000001">
    <property type="entry name" value="Protein GrpE"/>
    <property type="match status" value="1"/>
</dbReference>
<evidence type="ECO:0000313" key="16">
    <source>
        <dbReference type="Proteomes" id="UP000013520"/>
    </source>
</evidence>
<evidence type="ECO:0000256" key="5">
    <source>
        <dbReference type="ARBA" id="ARBA00023016"/>
    </source>
</evidence>
<accession>R4KE18</accession>
<dbReference type="Pfam" id="PF01025">
    <property type="entry name" value="GrpE"/>
    <property type="match status" value="1"/>
</dbReference>